<dbReference type="Proteomes" id="UP000005561">
    <property type="component" value="Unassembled WGS sequence"/>
</dbReference>
<evidence type="ECO:0000313" key="3">
    <source>
        <dbReference type="EMBL" id="EET61876.1"/>
    </source>
</evidence>
<accession>C6LBS3</accession>
<dbReference type="InterPro" id="IPR036105">
    <property type="entry name" value="DiNase_FeMo-co_biosyn_sf"/>
</dbReference>
<proteinExistence type="inferred from homology"/>
<dbReference type="AlphaFoldDB" id="C6LBS3"/>
<dbReference type="RefSeq" id="WP_006860865.1">
    <property type="nucleotide sequence ID" value="NZ_ACCL02000004.1"/>
</dbReference>
<evidence type="ECO:0000259" key="2">
    <source>
        <dbReference type="Pfam" id="PF02579"/>
    </source>
</evidence>
<dbReference type="EMBL" id="ACCL02000004">
    <property type="protein sequence ID" value="EET61876.1"/>
    <property type="molecule type" value="Genomic_DNA"/>
</dbReference>
<feature type="domain" description="Dinitrogenase iron-molybdenum cofactor biosynthesis" evidence="2">
    <location>
        <begin position="135"/>
        <end position="222"/>
    </location>
</feature>
<keyword evidence="4" id="KW-1185">Reference proteome</keyword>
<dbReference type="PANTHER" id="PTHR37478:SF2">
    <property type="entry name" value="UPF0251 PROTEIN TK0562"/>
    <property type="match status" value="1"/>
</dbReference>
<name>C6LBS3_9FIRM</name>
<sequence length="268" mass="28468">MARPSKCRRICSEPAYDSFAPGGFCCGEKVILTVDEYEVIRLVDLEKFTHGQCAAQMGISRTTVTEIYESAREKLADSIVNGKKLLIGGGHYRLCDGSAACFCQKNCRKANGIAVQTAVPEKGEGNMRIAVTYEDGKVFQHFGHTEMFKLYDIEDGKIVKEQVVDTNGQGHGALAGFLMEAQVDTLICGGIGGGAQAALAEAGIRLLGGVSGSADDAVNAYLAGNLAYNPNVRCSHHGHGEENGHGHSCGEHHCGENKHGCSGSESRC</sequence>
<reference evidence="3" key="1">
    <citation type="submission" date="2009-07" db="EMBL/GenBank/DDBJ databases">
        <authorList>
            <person name="Weinstock G."/>
            <person name="Sodergren E."/>
            <person name="Clifton S."/>
            <person name="Fulton L."/>
            <person name="Fulton B."/>
            <person name="Courtney L."/>
            <person name="Fronick C."/>
            <person name="Harrison M."/>
            <person name="Strong C."/>
            <person name="Farmer C."/>
            <person name="Delahaunty K."/>
            <person name="Markovic C."/>
            <person name="Hall O."/>
            <person name="Minx P."/>
            <person name="Tomlinson C."/>
            <person name="Mitreva M."/>
            <person name="Nelson J."/>
            <person name="Hou S."/>
            <person name="Wollam A."/>
            <person name="Pepin K.H."/>
            <person name="Johnson M."/>
            <person name="Bhonagiri V."/>
            <person name="Nash W.E."/>
            <person name="Warren W."/>
            <person name="Chinwalla A."/>
            <person name="Mardis E.R."/>
            <person name="Wilson R.K."/>
        </authorList>
    </citation>
    <scope>NUCLEOTIDE SEQUENCE [LARGE SCALE GENOMIC DNA]</scope>
    <source>
        <strain evidence="3">DSM 14469</strain>
    </source>
</reference>
<dbReference type="InterPro" id="IPR003731">
    <property type="entry name" value="Di-Nase_FeMo-co_biosynth"/>
</dbReference>
<dbReference type="eggNOG" id="COG1342">
    <property type="taxonomic scope" value="Bacteria"/>
</dbReference>
<gene>
    <name evidence="3" type="ORF">BRYFOR_06068</name>
</gene>
<dbReference type="Pfam" id="PF02001">
    <property type="entry name" value="DUF134"/>
    <property type="match status" value="1"/>
</dbReference>
<dbReference type="eggNOG" id="COG1433">
    <property type="taxonomic scope" value="Bacteria"/>
</dbReference>
<organism evidence="3 4">
    <name type="scientific">Marvinbryantia formatexigens DSM 14469</name>
    <dbReference type="NCBI Taxonomy" id="478749"/>
    <lineage>
        <taxon>Bacteria</taxon>
        <taxon>Bacillati</taxon>
        <taxon>Bacillota</taxon>
        <taxon>Clostridia</taxon>
        <taxon>Lachnospirales</taxon>
        <taxon>Lachnospiraceae</taxon>
        <taxon>Marvinbryantia</taxon>
    </lineage>
</organism>
<evidence type="ECO:0000256" key="1">
    <source>
        <dbReference type="ARBA" id="ARBA00009350"/>
    </source>
</evidence>
<dbReference type="OrthoDB" id="280278at2"/>
<protein>
    <submittedName>
        <fullName evidence="3">Dinitrogenase iron-molybdenum cofactor</fullName>
    </submittedName>
</protein>
<dbReference type="SUPFAM" id="SSF53146">
    <property type="entry name" value="Nitrogenase accessory factor-like"/>
    <property type="match status" value="1"/>
</dbReference>
<dbReference type="InterPro" id="IPR002852">
    <property type="entry name" value="UPF0251"/>
</dbReference>
<dbReference type="PANTHER" id="PTHR37478">
    <property type="match status" value="1"/>
</dbReference>
<dbReference type="SUPFAM" id="SSF88659">
    <property type="entry name" value="Sigma3 and sigma4 domains of RNA polymerase sigma factors"/>
    <property type="match status" value="1"/>
</dbReference>
<comment type="similarity">
    <text evidence="1">Belongs to the UPF0251 family.</text>
</comment>
<evidence type="ECO:0000313" key="4">
    <source>
        <dbReference type="Proteomes" id="UP000005561"/>
    </source>
</evidence>
<dbReference type="InterPro" id="IPR013324">
    <property type="entry name" value="RNA_pol_sigma_r3/r4-like"/>
</dbReference>
<dbReference type="Pfam" id="PF02579">
    <property type="entry name" value="Nitro_FeMo-Co"/>
    <property type="match status" value="1"/>
</dbReference>
<comment type="caution">
    <text evidence="3">The sequence shown here is derived from an EMBL/GenBank/DDBJ whole genome shotgun (WGS) entry which is preliminary data.</text>
</comment>
<dbReference type="Gene3D" id="1.10.10.10">
    <property type="entry name" value="Winged helix-like DNA-binding domain superfamily/Winged helix DNA-binding domain"/>
    <property type="match status" value="1"/>
</dbReference>
<dbReference type="InterPro" id="IPR036388">
    <property type="entry name" value="WH-like_DNA-bd_sf"/>
</dbReference>
<dbReference type="Gene3D" id="3.30.420.130">
    <property type="entry name" value="Dinitrogenase iron-molybdenum cofactor biosynthesis domain"/>
    <property type="match status" value="1"/>
</dbReference>
<dbReference type="STRING" id="168384.SAMN05660368_00571"/>